<accession>A0ABR5AB46</accession>
<dbReference type="EMBL" id="JXAK01000068">
    <property type="protein sequence ID" value="KIL38259.1"/>
    <property type="molecule type" value="Genomic_DNA"/>
</dbReference>
<name>A0ABR5AB46_9BACL</name>
<comment type="caution">
    <text evidence="5">The sequence shown here is derived from an EMBL/GenBank/DDBJ whole genome shotgun (WGS) entry which is preliminary data.</text>
</comment>
<dbReference type="InterPro" id="IPR014710">
    <property type="entry name" value="RmlC-like_jellyroll"/>
</dbReference>
<proteinExistence type="predicted"/>
<evidence type="ECO:0000313" key="6">
    <source>
        <dbReference type="Proteomes" id="UP000031967"/>
    </source>
</evidence>
<dbReference type="InterPro" id="IPR018060">
    <property type="entry name" value="HTH_AraC"/>
</dbReference>
<keyword evidence="1" id="KW-0805">Transcription regulation</keyword>
<dbReference type="InterPro" id="IPR018062">
    <property type="entry name" value="HTH_AraC-typ_CS"/>
</dbReference>
<dbReference type="Pfam" id="PF02311">
    <property type="entry name" value="AraC_binding"/>
    <property type="match status" value="1"/>
</dbReference>
<evidence type="ECO:0000256" key="3">
    <source>
        <dbReference type="ARBA" id="ARBA00023163"/>
    </source>
</evidence>
<keyword evidence="6" id="KW-1185">Reference proteome</keyword>
<dbReference type="Pfam" id="PF12833">
    <property type="entry name" value="HTH_18"/>
    <property type="match status" value="1"/>
</dbReference>
<evidence type="ECO:0000313" key="5">
    <source>
        <dbReference type="EMBL" id="KIL38259.1"/>
    </source>
</evidence>
<dbReference type="SUPFAM" id="SSF51215">
    <property type="entry name" value="Regulatory protein AraC"/>
    <property type="match status" value="1"/>
</dbReference>
<protein>
    <recommendedName>
        <fullName evidence="4">HTH araC/xylS-type domain-containing protein</fullName>
    </recommendedName>
</protein>
<dbReference type="InterPro" id="IPR009057">
    <property type="entry name" value="Homeodomain-like_sf"/>
</dbReference>
<evidence type="ECO:0000256" key="1">
    <source>
        <dbReference type="ARBA" id="ARBA00023015"/>
    </source>
</evidence>
<dbReference type="PROSITE" id="PS01124">
    <property type="entry name" value="HTH_ARAC_FAMILY_2"/>
    <property type="match status" value="1"/>
</dbReference>
<feature type="domain" description="HTH araC/xylS-type" evidence="4">
    <location>
        <begin position="188"/>
        <end position="286"/>
    </location>
</feature>
<dbReference type="Gene3D" id="2.60.120.10">
    <property type="entry name" value="Jelly Rolls"/>
    <property type="match status" value="1"/>
</dbReference>
<keyword evidence="2" id="KW-0238">DNA-binding</keyword>
<dbReference type="Proteomes" id="UP000031967">
    <property type="component" value="Unassembled WGS sequence"/>
</dbReference>
<keyword evidence="3" id="KW-0804">Transcription</keyword>
<dbReference type="Gene3D" id="1.10.10.60">
    <property type="entry name" value="Homeodomain-like"/>
    <property type="match status" value="2"/>
</dbReference>
<gene>
    <name evidence="5" type="ORF">SD70_27405</name>
</gene>
<dbReference type="SMART" id="SM00342">
    <property type="entry name" value="HTH_ARAC"/>
    <property type="match status" value="1"/>
</dbReference>
<dbReference type="PANTHER" id="PTHR43280">
    <property type="entry name" value="ARAC-FAMILY TRANSCRIPTIONAL REGULATOR"/>
    <property type="match status" value="1"/>
</dbReference>
<evidence type="ECO:0000256" key="2">
    <source>
        <dbReference type="ARBA" id="ARBA00023125"/>
    </source>
</evidence>
<dbReference type="InterPro" id="IPR037923">
    <property type="entry name" value="HTH-like"/>
</dbReference>
<dbReference type="InterPro" id="IPR003313">
    <property type="entry name" value="AraC-bd"/>
</dbReference>
<dbReference type="SUPFAM" id="SSF46689">
    <property type="entry name" value="Homeodomain-like"/>
    <property type="match status" value="2"/>
</dbReference>
<organism evidence="5 6">
    <name type="scientific">Gordoniibacillus kamchatkensis</name>
    <dbReference type="NCBI Taxonomy" id="1590651"/>
    <lineage>
        <taxon>Bacteria</taxon>
        <taxon>Bacillati</taxon>
        <taxon>Bacillota</taxon>
        <taxon>Bacilli</taxon>
        <taxon>Bacillales</taxon>
        <taxon>Paenibacillaceae</taxon>
        <taxon>Gordoniibacillus</taxon>
    </lineage>
</organism>
<reference evidence="5 6" key="1">
    <citation type="submission" date="2014-12" db="EMBL/GenBank/DDBJ databases">
        <title>Draft genome sequence of Paenibacillus kamchatkensis strain B-2647.</title>
        <authorList>
            <person name="Karlyshev A.V."/>
            <person name="Kudryashova E.B."/>
        </authorList>
    </citation>
    <scope>NUCLEOTIDE SEQUENCE [LARGE SCALE GENOMIC DNA]</scope>
    <source>
        <strain evidence="5 6">VKM B-2647</strain>
    </source>
</reference>
<sequence>MAALPDESLLYVNRDDFLHVEYIRRTEKHVMPANHYHDYYEIYVLLSGERDYFIVDRTYRVKPGEIVFIGKNELHKTMQAGAPAHERLLLHFDDGLPFRMSPAATDWLLAPFRADSRVQRLPDDAAASALTARVLKELRDKPPGYEIALRHAVCELLLAAGRHTLWLQQAKPEPEPFRHTSPMRGKISDIVRYINDSYAKPLSLAGLAERFYVSPYHLSRTFKETTGFTLTDYVNLTRIKEAQRLLRETTLSVTEVAAVAGYDNFSHFGKTFKKITRLTPRAYRSGTVNTL</sequence>
<dbReference type="PROSITE" id="PS00041">
    <property type="entry name" value="HTH_ARAC_FAMILY_1"/>
    <property type="match status" value="1"/>
</dbReference>
<evidence type="ECO:0000259" key="4">
    <source>
        <dbReference type="PROSITE" id="PS01124"/>
    </source>
</evidence>
<dbReference type="PANTHER" id="PTHR43280:SF2">
    <property type="entry name" value="HTH-TYPE TRANSCRIPTIONAL REGULATOR EXSA"/>
    <property type="match status" value="1"/>
</dbReference>